<dbReference type="Proteomes" id="UP000035680">
    <property type="component" value="Unassembled WGS sequence"/>
</dbReference>
<keyword evidence="1" id="KW-1185">Reference proteome</keyword>
<proteinExistence type="predicted"/>
<evidence type="ECO:0000313" key="1">
    <source>
        <dbReference type="Proteomes" id="UP000035680"/>
    </source>
</evidence>
<reference evidence="2" key="2">
    <citation type="submission" date="2015-08" db="UniProtKB">
        <authorList>
            <consortium name="WormBaseParasite"/>
        </authorList>
    </citation>
    <scope>IDENTIFICATION</scope>
</reference>
<evidence type="ECO:0000313" key="2">
    <source>
        <dbReference type="WBParaSite" id="SVE_1137400.1"/>
    </source>
</evidence>
<name>A0A0K0FPZ2_STRVS</name>
<accession>A0A0K0FPZ2</accession>
<sequence length="130" mass="14964">MFEVTKNPKLFIIIGYSFSTLAILCKNKSCKFEKYSLNIAPDDEVNSRNLERCTFSTVSGHLLKKRNISSRHIFLHTMNSFNSDIIDIEVVLPLNLSYPSIKRSVKLLVKLLTKLEVNRIVVSFLKLFKP</sequence>
<protein>
    <submittedName>
        <fullName evidence="2">UDPG_MGDP_dh_N domain-containing protein</fullName>
    </submittedName>
</protein>
<dbReference type="AlphaFoldDB" id="A0A0K0FPZ2"/>
<organism evidence="1 2">
    <name type="scientific">Strongyloides venezuelensis</name>
    <name type="common">Threadworm</name>
    <dbReference type="NCBI Taxonomy" id="75913"/>
    <lineage>
        <taxon>Eukaryota</taxon>
        <taxon>Metazoa</taxon>
        <taxon>Ecdysozoa</taxon>
        <taxon>Nematoda</taxon>
        <taxon>Chromadorea</taxon>
        <taxon>Rhabditida</taxon>
        <taxon>Tylenchina</taxon>
        <taxon>Panagrolaimomorpha</taxon>
        <taxon>Strongyloidoidea</taxon>
        <taxon>Strongyloididae</taxon>
        <taxon>Strongyloides</taxon>
    </lineage>
</organism>
<dbReference type="WBParaSite" id="SVE_1137400.1">
    <property type="protein sequence ID" value="SVE_1137400.1"/>
    <property type="gene ID" value="SVE_1137400"/>
</dbReference>
<reference evidence="1" key="1">
    <citation type="submission" date="2014-07" db="EMBL/GenBank/DDBJ databases">
        <authorList>
            <person name="Martin A.A"/>
            <person name="De Silva N."/>
        </authorList>
    </citation>
    <scope>NUCLEOTIDE SEQUENCE</scope>
</reference>